<accession>A0A0H3G817</accession>
<name>A0A0H3G817_BRUSU</name>
<evidence type="ECO:0000313" key="2">
    <source>
        <dbReference type="Proteomes" id="UP000007104"/>
    </source>
</evidence>
<dbReference type="AlphaFoldDB" id="A0A0H3G817"/>
<keyword evidence="2" id="KW-1185">Reference proteome</keyword>
<dbReference type="HOGENOM" id="CLU_3380899_0_0_5"/>
<gene>
    <name evidence="1" type="ordered locus">BS1330_I1313</name>
</gene>
<sequence length="33" mass="3766">MPGKKYYAKYWDKPKDSASTAFGQNILWQNGGD</sequence>
<reference evidence="1 2" key="1">
    <citation type="journal article" date="2011" name="J. Bacteriol.">
        <title>Revised genome sequence of Brucella suis 1330.</title>
        <authorList>
            <person name="Tae H."/>
            <person name="Shallom S."/>
            <person name="Settlage R."/>
            <person name="Preston D."/>
            <person name="Adams L.G."/>
            <person name="Garner H.R."/>
        </authorList>
    </citation>
    <scope>NUCLEOTIDE SEQUENCE [LARGE SCALE GENOMIC DNA]</scope>
    <source>
        <strain evidence="1 2">1330</strain>
    </source>
</reference>
<proteinExistence type="predicted"/>
<dbReference type="KEGG" id="bms:BR1317"/>
<dbReference type="KEGG" id="bsi:BS1330_I1313"/>
<organism evidence="1 2">
    <name type="scientific">Brucella suis biovar 1 (strain 1330)</name>
    <dbReference type="NCBI Taxonomy" id="204722"/>
    <lineage>
        <taxon>Bacteria</taxon>
        <taxon>Pseudomonadati</taxon>
        <taxon>Pseudomonadota</taxon>
        <taxon>Alphaproteobacteria</taxon>
        <taxon>Hyphomicrobiales</taxon>
        <taxon>Brucellaceae</taxon>
        <taxon>Brucella/Ochrobactrum group</taxon>
        <taxon>Brucella</taxon>
    </lineage>
</organism>
<dbReference type="EMBL" id="CP002997">
    <property type="protein sequence ID" value="AEM18652.1"/>
    <property type="molecule type" value="Genomic_DNA"/>
</dbReference>
<protein>
    <submittedName>
        <fullName evidence="1">Uncharacterized protein</fullName>
    </submittedName>
</protein>
<dbReference type="Proteomes" id="UP000007104">
    <property type="component" value="Chromosome I"/>
</dbReference>
<evidence type="ECO:0000313" key="1">
    <source>
        <dbReference type="EMBL" id="AEM18652.1"/>
    </source>
</evidence>